<keyword evidence="12" id="KW-0175">Coiled coil</keyword>
<dbReference type="NCBIfam" id="TIGR00344">
    <property type="entry name" value="alaS"/>
    <property type="match status" value="1"/>
</dbReference>
<feature type="coiled-coil region" evidence="12">
    <location>
        <begin position="748"/>
        <end position="775"/>
    </location>
</feature>
<evidence type="ECO:0000256" key="2">
    <source>
        <dbReference type="ARBA" id="ARBA00022555"/>
    </source>
</evidence>
<dbReference type="Gene3D" id="6.10.250.550">
    <property type="match status" value="1"/>
</dbReference>
<dbReference type="STRING" id="287098.SAMN05421665_0588"/>
<dbReference type="EC" id="6.1.1.7" evidence="11"/>
<dbReference type="SUPFAM" id="SSF101353">
    <property type="entry name" value="Putative anticodon-binding domain of alanyl-tRNA synthetase (AlaRS)"/>
    <property type="match status" value="1"/>
</dbReference>
<organism evidence="14 15">
    <name type="scientific">Yoonia rosea</name>
    <dbReference type="NCBI Taxonomy" id="287098"/>
    <lineage>
        <taxon>Bacteria</taxon>
        <taxon>Pseudomonadati</taxon>
        <taxon>Pseudomonadota</taxon>
        <taxon>Alphaproteobacteria</taxon>
        <taxon>Rhodobacterales</taxon>
        <taxon>Paracoccaceae</taxon>
        <taxon>Yoonia</taxon>
    </lineage>
</organism>
<evidence type="ECO:0000256" key="4">
    <source>
        <dbReference type="ARBA" id="ARBA00022723"/>
    </source>
</evidence>
<dbReference type="RefSeq" id="WP_076658290.1">
    <property type="nucleotide sequence ID" value="NZ_FTPR01000001.1"/>
</dbReference>
<dbReference type="InterPro" id="IPR009000">
    <property type="entry name" value="Transl_B-barrel_sf"/>
</dbReference>
<dbReference type="CDD" id="cd00673">
    <property type="entry name" value="AlaRS_core"/>
    <property type="match status" value="1"/>
</dbReference>
<evidence type="ECO:0000256" key="10">
    <source>
        <dbReference type="ARBA" id="ARBA00023146"/>
    </source>
</evidence>
<dbReference type="Gene3D" id="3.10.310.40">
    <property type="match status" value="1"/>
</dbReference>
<dbReference type="OrthoDB" id="9803884at2"/>
<dbReference type="Gene3D" id="3.30.54.20">
    <property type="match status" value="1"/>
</dbReference>
<dbReference type="GO" id="GO:0004813">
    <property type="term" value="F:alanine-tRNA ligase activity"/>
    <property type="evidence" value="ECO:0007669"/>
    <property type="project" value="UniProtKB-UniRule"/>
</dbReference>
<evidence type="ECO:0000256" key="7">
    <source>
        <dbReference type="ARBA" id="ARBA00022840"/>
    </source>
</evidence>
<comment type="domain">
    <text evidence="11">Consists of three domains; the N-terminal catalytic domain, the editing domain and the C-terminal C-Ala domain. The editing domain removes incorrectly charged amino acids, while the C-Ala domain, along with tRNA(Ala), serves as a bridge to cooperatively bring together the editing and aminoacylation centers thus stimulating deacylation of misacylated tRNAs.</text>
</comment>
<dbReference type="InterPro" id="IPR050058">
    <property type="entry name" value="Ala-tRNA_ligase"/>
</dbReference>
<keyword evidence="10 11" id="KW-0030">Aminoacyl-tRNA synthetase</keyword>
<evidence type="ECO:0000256" key="5">
    <source>
        <dbReference type="ARBA" id="ARBA00022741"/>
    </source>
</evidence>
<keyword evidence="2 11" id="KW-0820">tRNA-binding</keyword>
<dbReference type="SUPFAM" id="SSF55681">
    <property type="entry name" value="Class II aaRS and biotin synthetases"/>
    <property type="match status" value="1"/>
</dbReference>
<dbReference type="FunFam" id="3.30.930.10:FF:000004">
    <property type="entry name" value="Alanine--tRNA ligase"/>
    <property type="match status" value="1"/>
</dbReference>
<dbReference type="Gene3D" id="3.30.980.10">
    <property type="entry name" value="Threonyl-trna Synthetase, Chain A, domain 2"/>
    <property type="match status" value="1"/>
</dbReference>
<dbReference type="InterPro" id="IPR002318">
    <property type="entry name" value="Ala-tRNA-lgiase_IIc"/>
</dbReference>
<feature type="binding site" evidence="11">
    <location>
        <position position="693"/>
    </location>
    <ligand>
        <name>Zn(2+)</name>
        <dbReference type="ChEBI" id="CHEBI:29105"/>
    </ligand>
</feature>
<dbReference type="FunFam" id="3.30.980.10:FF:000004">
    <property type="entry name" value="Alanine--tRNA ligase, cytoplasmic"/>
    <property type="match status" value="1"/>
</dbReference>
<dbReference type="SUPFAM" id="SSF55186">
    <property type="entry name" value="ThrRS/AlaRS common domain"/>
    <property type="match status" value="1"/>
</dbReference>
<dbReference type="InterPro" id="IPR018165">
    <property type="entry name" value="Ala-tRNA-synth_IIc_core"/>
</dbReference>
<dbReference type="HAMAP" id="MF_00036_B">
    <property type="entry name" value="Ala_tRNA_synth_B"/>
    <property type="match status" value="1"/>
</dbReference>
<comment type="similarity">
    <text evidence="1 11">Belongs to the class-II aminoacyl-tRNA synthetase family.</text>
</comment>
<comment type="function">
    <text evidence="11">Catalyzes the attachment of alanine to tRNA(Ala) in a two-step reaction: alanine is first activated by ATP to form Ala-AMP and then transferred to the acceptor end of tRNA(Ala). Also edits incorrectly charged Ser-tRNA(Ala) and Gly-tRNA(Ala) via its editing domain.</text>
</comment>
<sequence length="899" mass="96483">MTSLADIRSTFLNYFGSQDHEIVASSPLVPRNDPTLMFANSGMVQFKNLFTGVETRDYTRATTSQKCVRAGGKHNDLDNVGYTARHHTFFEMLGNFSFGDYFKEEAIPYAWELLTREFGIDKDRLLVTVYHTDDEAAAIWKKVAGFSDDKIIRIPTDDNFWRMGPTGPCGPCTEIFYDHGDHIWGGPPGSPEEDGDRFIEIWNIVFMQNEQFEDGTLKPLEMQSIDTGMGLERIGALLQGKHDNYDTDLMRALIEASAHVTSTDPDGPGNTHHRVIADHLRSTSFLIAEGVLPSNEGRGYVLRRIMRRAMRHAHQLGGKDPVMHKLVPALIQQMGGAYPELGIGQRLIEETLLNEEVRFKQTLDRGLKLLDDEISGLAEGAALPGAAAFKLYDTYGFPLDLTQDALREKGRAVDTDGFDAAMAEQKAKARAAWSGTGEAAESAIWFDIADTHGATDFLGYETETAEGQVVAIVDEAGKSIDALSAKGAAGWVVVNQTPFYAESGGQVGDQGYVRALVGDPNAQAPQFSGHVSDVKKMPGGVFAHYLTVDHGELSVGEPVRLEVDHINRGKIRANHSATHLLNEALREVLGDHIAQRGSLNAPDRLRFDFSHTKALSAEELAQVEHDVNAIIRQNTPVETRIMTPDDARAMGAQALFGEKYGDEVRVVSMGRQVGSGKGAEGNTYSLELCGGTHVKQLGEIGAFVTLGDSASSAGVRRIEALTGQAALDYLRAQDARLNQAAAVLKAPASEVADRIKALMDERKALANEVAQLRREVAMGGGAKEAAPAEVINGVAFQAQVLSGVTGKDLPALIDEMKASMGSGAVVLIADAGGKAAVAVGVTADLTDRVSAVDILRAVTPELGGKGGGGRPDMAQGGGASLENVDAAIAAAKTVLEGLK</sequence>
<dbReference type="FunFam" id="3.10.310.40:FF:000001">
    <property type="entry name" value="Alanine--tRNA ligase"/>
    <property type="match status" value="1"/>
</dbReference>
<dbReference type="GO" id="GO:0045892">
    <property type="term" value="P:negative regulation of DNA-templated transcription"/>
    <property type="evidence" value="ECO:0007669"/>
    <property type="project" value="TreeGrafter"/>
</dbReference>
<dbReference type="Pfam" id="PF01411">
    <property type="entry name" value="tRNA-synt_2c"/>
    <property type="match status" value="1"/>
</dbReference>
<gene>
    <name evidence="11" type="primary">alaS</name>
    <name evidence="14" type="ORF">SAMN05421665_0588</name>
</gene>
<evidence type="ECO:0000256" key="11">
    <source>
        <dbReference type="HAMAP-Rule" id="MF_00036"/>
    </source>
</evidence>
<keyword evidence="6 11" id="KW-0862">Zinc</keyword>
<feature type="binding site" evidence="11">
    <location>
        <position position="689"/>
    </location>
    <ligand>
        <name>Zn(2+)</name>
        <dbReference type="ChEBI" id="CHEBI:29105"/>
    </ligand>
</feature>
<comment type="catalytic activity">
    <reaction evidence="11">
        <text>tRNA(Ala) + L-alanine + ATP = L-alanyl-tRNA(Ala) + AMP + diphosphate</text>
        <dbReference type="Rhea" id="RHEA:12540"/>
        <dbReference type="Rhea" id="RHEA-COMP:9657"/>
        <dbReference type="Rhea" id="RHEA-COMP:9923"/>
        <dbReference type="ChEBI" id="CHEBI:30616"/>
        <dbReference type="ChEBI" id="CHEBI:33019"/>
        <dbReference type="ChEBI" id="CHEBI:57972"/>
        <dbReference type="ChEBI" id="CHEBI:78442"/>
        <dbReference type="ChEBI" id="CHEBI:78497"/>
        <dbReference type="ChEBI" id="CHEBI:456215"/>
        <dbReference type="EC" id="6.1.1.7"/>
    </reaction>
</comment>
<evidence type="ECO:0000259" key="13">
    <source>
        <dbReference type="PROSITE" id="PS50860"/>
    </source>
</evidence>
<accession>A0A1R3WHW2</accession>
<dbReference type="AlphaFoldDB" id="A0A1R3WHW2"/>
<dbReference type="GO" id="GO:0000049">
    <property type="term" value="F:tRNA binding"/>
    <property type="evidence" value="ECO:0007669"/>
    <property type="project" value="UniProtKB-KW"/>
</dbReference>
<dbReference type="Pfam" id="PF07973">
    <property type="entry name" value="tRNA_SAD"/>
    <property type="match status" value="1"/>
</dbReference>
<dbReference type="InterPro" id="IPR023033">
    <property type="entry name" value="Ala_tRNA_ligase_euk/bac"/>
</dbReference>
<evidence type="ECO:0000256" key="3">
    <source>
        <dbReference type="ARBA" id="ARBA00022598"/>
    </source>
</evidence>
<dbReference type="Gene3D" id="2.40.30.130">
    <property type="match status" value="1"/>
</dbReference>
<dbReference type="InterPro" id="IPR018164">
    <property type="entry name" value="Ala-tRNA-synth_IIc_N"/>
</dbReference>
<dbReference type="InterPro" id="IPR018163">
    <property type="entry name" value="Thr/Ala-tRNA-synth_IIc_edit"/>
</dbReference>
<dbReference type="InterPro" id="IPR012947">
    <property type="entry name" value="tRNA_SAD"/>
</dbReference>
<name>A0A1R3WHW2_9RHOB</name>
<keyword evidence="7 11" id="KW-0067">ATP-binding</keyword>
<comment type="cofactor">
    <cofactor evidence="11">
        <name>Zn(2+)</name>
        <dbReference type="ChEBI" id="CHEBI:29105"/>
    </cofactor>
    <text evidence="11">Binds 1 zinc ion per subunit.</text>
</comment>
<evidence type="ECO:0000256" key="6">
    <source>
        <dbReference type="ARBA" id="ARBA00022833"/>
    </source>
</evidence>
<dbReference type="SUPFAM" id="SSF50447">
    <property type="entry name" value="Translation proteins"/>
    <property type="match status" value="1"/>
</dbReference>
<feature type="binding site" evidence="11">
    <location>
        <position position="575"/>
    </location>
    <ligand>
        <name>Zn(2+)</name>
        <dbReference type="ChEBI" id="CHEBI:29105"/>
    </ligand>
</feature>
<dbReference type="FunFam" id="3.30.54.20:FF:000001">
    <property type="entry name" value="Alanine--tRNA ligase"/>
    <property type="match status" value="1"/>
</dbReference>
<dbReference type="Gene3D" id="3.30.930.10">
    <property type="entry name" value="Bira Bifunctional Protein, Domain 2"/>
    <property type="match status" value="1"/>
</dbReference>
<evidence type="ECO:0000313" key="15">
    <source>
        <dbReference type="Proteomes" id="UP000186997"/>
    </source>
</evidence>
<dbReference type="GO" id="GO:0008270">
    <property type="term" value="F:zinc ion binding"/>
    <property type="evidence" value="ECO:0007669"/>
    <property type="project" value="UniProtKB-UniRule"/>
</dbReference>
<evidence type="ECO:0000313" key="14">
    <source>
        <dbReference type="EMBL" id="SIT77517.1"/>
    </source>
</evidence>
<dbReference type="InterPro" id="IPR018162">
    <property type="entry name" value="Ala-tRNA-ligase_IIc_anticod-bd"/>
</dbReference>
<keyword evidence="5 11" id="KW-0547">Nucleotide-binding</keyword>
<dbReference type="Pfam" id="PF02272">
    <property type="entry name" value="DHHA1"/>
    <property type="match status" value="1"/>
</dbReference>
<dbReference type="GO" id="GO:0005524">
    <property type="term" value="F:ATP binding"/>
    <property type="evidence" value="ECO:0007669"/>
    <property type="project" value="UniProtKB-UniRule"/>
</dbReference>
<dbReference type="GO" id="GO:0005829">
    <property type="term" value="C:cytosol"/>
    <property type="evidence" value="ECO:0007669"/>
    <property type="project" value="TreeGrafter"/>
</dbReference>
<dbReference type="PANTHER" id="PTHR11777">
    <property type="entry name" value="ALANYL-TRNA SYNTHETASE"/>
    <property type="match status" value="1"/>
</dbReference>
<feature type="binding site" evidence="11">
    <location>
        <position position="579"/>
    </location>
    <ligand>
        <name>Zn(2+)</name>
        <dbReference type="ChEBI" id="CHEBI:29105"/>
    </ligand>
</feature>
<dbReference type="Proteomes" id="UP000186997">
    <property type="component" value="Unassembled WGS sequence"/>
</dbReference>
<dbReference type="InterPro" id="IPR045864">
    <property type="entry name" value="aa-tRNA-synth_II/BPL/LPL"/>
</dbReference>
<dbReference type="EMBL" id="FTPR01000001">
    <property type="protein sequence ID" value="SIT77517.1"/>
    <property type="molecule type" value="Genomic_DNA"/>
</dbReference>
<dbReference type="GO" id="GO:0006419">
    <property type="term" value="P:alanyl-tRNA aminoacylation"/>
    <property type="evidence" value="ECO:0007669"/>
    <property type="project" value="UniProtKB-UniRule"/>
</dbReference>
<dbReference type="InterPro" id="IPR003156">
    <property type="entry name" value="DHHA1_dom"/>
</dbReference>
<dbReference type="GO" id="GO:0002161">
    <property type="term" value="F:aminoacyl-tRNA deacylase activity"/>
    <property type="evidence" value="ECO:0007669"/>
    <property type="project" value="TreeGrafter"/>
</dbReference>
<proteinExistence type="inferred from homology"/>
<evidence type="ECO:0000256" key="8">
    <source>
        <dbReference type="ARBA" id="ARBA00022884"/>
    </source>
</evidence>
<keyword evidence="9 11" id="KW-0648">Protein biosynthesis</keyword>
<evidence type="ECO:0000256" key="1">
    <source>
        <dbReference type="ARBA" id="ARBA00008226"/>
    </source>
</evidence>
<keyword evidence="4 11" id="KW-0479">Metal-binding</keyword>
<dbReference type="PROSITE" id="PS50860">
    <property type="entry name" value="AA_TRNA_LIGASE_II_ALA"/>
    <property type="match status" value="1"/>
</dbReference>
<evidence type="ECO:0000256" key="9">
    <source>
        <dbReference type="ARBA" id="ARBA00022917"/>
    </source>
</evidence>
<dbReference type="PRINTS" id="PR00980">
    <property type="entry name" value="TRNASYNTHALA"/>
</dbReference>
<dbReference type="SMART" id="SM00863">
    <property type="entry name" value="tRNA_SAD"/>
    <property type="match status" value="1"/>
</dbReference>
<keyword evidence="15" id="KW-1185">Reference proteome</keyword>
<feature type="domain" description="Alanyl-transfer RNA synthetases family profile" evidence="13">
    <location>
        <begin position="2"/>
        <end position="732"/>
    </location>
</feature>
<keyword evidence="11" id="KW-0963">Cytoplasm</keyword>
<reference evidence="15" key="1">
    <citation type="submission" date="2017-01" db="EMBL/GenBank/DDBJ databases">
        <authorList>
            <person name="Varghese N."/>
            <person name="Submissions S."/>
        </authorList>
    </citation>
    <scope>NUCLEOTIDE SEQUENCE [LARGE SCALE GENOMIC DNA]</scope>
    <source>
        <strain evidence="15">DSM 29591</strain>
    </source>
</reference>
<evidence type="ECO:0000256" key="12">
    <source>
        <dbReference type="SAM" id="Coils"/>
    </source>
</evidence>
<protein>
    <recommendedName>
        <fullName evidence="11">Alanine--tRNA ligase</fullName>
        <ecNumber evidence="11">6.1.1.7</ecNumber>
    </recommendedName>
    <alternativeName>
        <fullName evidence="11">Alanyl-tRNA synthetase</fullName>
        <shortName evidence="11">AlaRS</shortName>
    </alternativeName>
</protein>
<keyword evidence="3 11" id="KW-0436">Ligase</keyword>
<comment type="subcellular location">
    <subcellularLocation>
        <location evidence="11">Cytoplasm</location>
    </subcellularLocation>
</comment>
<dbReference type="PANTHER" id="PTHR11777:SF9">
    <property type="entry name" value="ALANINE--TRNA LIGASE, CYTOPLASMIC"/>
    <property type="match status" value="1"/>
</dbReference>
<keyword evidence="8 11" id="KW-0694">RNA-binding</keyword>